<dbReference type="PANTHER" id="PTHR31920:SF145">
    <property type="entry name" value="B3 DOMAIN-CONTAINING PROTEIN REM20-LIKE ISOFORM X1"/>
    <property type="match status" value="1"/>
</dbReference>
<dbReference type="SUPFAM" id="SSF101936">
    <property type="entry name" value="DNA-binding pseudobarrel domain"/>
    <property type="match status" value="1"/>
</dbReference>
<keyword evidence="5" id="KW-0539">Nucleus</keyword>
<evidence type="ECO:0000256" key="5">
    <source>
        <dbReference type="ARBA" id="ARBA00023242"/>
    </source>
</evidence>
<name>A0AA88UH99_9ASTE</name>
<dbReference type="SMART" id="SM01019">
    <property type="entry name" value="B3"/>
    <property type="match status" value="1"/>
</dbReference>
<dbReference type="Pfam" id="PF02362">
    <property type="entry name" value="B3"/>
    <property type="match status" value="1"/>
</dbReference>
<dbReference type="GO" id="GO:0003677">
    <property type="term" value="F:DNA binding"/>
    <property type="evidence" value="ECO:0007669"/>
    <property type="project" value="UniProtKB-KW"/>
</dbReference>
<evidence type="ECO:0000313" key="9">
    <source>
        <dbReference type="Proteomes" id="UP001187471"/>
    </source>
</evidence>
<evidence type="ECO:0000256" key="4">
    <source>
        <dbReference type="ARBA" id="ARBA00023163"/>
    </source>
</evidence>
<gene>
    <name evidence="8" type="ORF">RJ640_024697</name>
</gene>
<evidence type="ECO:0000256" key="6">
    <source>
        <dbReference type="SAM" id="MobiDB-lite"/>
    </source>
</evidence>
<dbReference type="PROSITE" id="PS50863">
    <property type="entry name" value="B3"/>
    <property type="match status" value="1"/>
</dbReference>
<comment type="subcellular location">
    <subcellularLocation>
        <location evidence="1">Nucleus</location>
    </subcellularLocation>
</comment>
<accession>A0AA88UH99</accession>
<comment type="caution">
    <text evidence="8">The sequence shown here is derived from an EMBL/GenBank/DDBJ whole genome shotgun (WGS) entry which is preliminary data.</text>
</comment>
<proteinExistence type="predicted"/>
<sequence>MDAHPVKASSSIFSPVKFGNLEYSLVTLLELCCGILSKRSDVACGCDAETIDYAVRQMGNSCPRQRIPLSFLKHMSDETSGSVSLICPSGNTWEVNLMKNNESLFFNKGWFASAKDHFAELWDFFVFKYDDNSHFTVKVYDKTGCEKETAFLAKCSQGALKISQEEGKKRVLPEKSNDVVGTCGEASGVGLVEGARKMRQRERIEDGKDRRRGIGGGRGVDDGDGRV</sequence>
<keyword evidence="4" id="KW-0804">Transcription</keyword>
<dbReference type="Proteomes" id="UP001187471">
    <property type="component" value="Unassembled WGS sequence"/>
</dbReference>
<protein>
    <recommendedName>
        <fullName evidence="7">TF-B3 domain-containing protein</fullName>
    </recommendedName>
</protein>
<keyword evidence="9" id="KW-1185">Reference proteome</keyword>
<dbReference type="InterPro" id="IPR050655">
    <property type="entry name" value="Plant_B3_domain"/>
</dbReference>
<dbReference type="EMBL" id="JAVXUO010002232">
    <property type="protein sequence ID" value="KAK2975122.1"/>
    <property type="molecule type" value="Genomic_DNA"/>
</dbReference>
<evidence type="ECO:0000313" key="8">
    <source>
        <dbReference type="EMBL" id="KAK2975122.1"/>
    </source>
</evidence>
<keyword evidence="2" id="KW-0805">Transcription regulation</keyword>
<dbReference type="GO" id="GO:0005634">
    <property type="term" value="C:nucleus"/>
    <property type="evidence" value="ECO:0007669"/>
    <property type="project" value="UniProtKB-SubCell"/>
</dbReference>
<feature type="region of interest" description="Disordered" evidence="6">
    <location>
        <begin position="198"/>
        <end position="227"/>
    </location>
</feature>
<reference evidence="8" key="1">
    <citation type="submission" date="2022-12" db="EMBL/GenBank/DDBJ databases">
        <title>Draft genome assemblies for two species of Escallonia (Escalloniales).</title>
        <authorList>
            <person name="Chanderbali A."/>
            <person name="Dervinis C."/>
            <person name="Anghel I."/>
            <person name="Soltis D."/>
            <person name="Soltis P."/>
            <person name="Zapata F."/>
        </authorList>
    </citation>
    <scope>NUCLEOTIDE SEQUENCE</scope>
    <source>
        <strain evidence="8">UCBG92.1500</strain>
        <tissue evidence="8">Leaf</tissue>
    </source>
</reference>
<dbReference type="CDD" id="cd10017">
    <property type="entry name" value="B3_DNA"/>
    <property type="match status" value="1"/>
</dbReference>
<dbReference type="InterPro" id="IPR003340">
    <property type="entry name" value="B3_DNA-bd"/>
</dbReference>
<dbReference type="PANTHER" id="PTHR31920">
    <property type="entry name" value="B3 DOMAIN-CONTAINING"/>
    <property type="match status" value="1"/>
</dbReference>
<evidence type="ECO:0000256" key="3">
    <source>
        <dbReference type="ARBA" id="ARBA00023125"/>
    </source>
</evidence>
<dbReference type="AlphaFoldDB" id="A0AA88UH99"/>
<dbReference type="Gene3D" id="2.40.330.10">
    <property type="entry name" value="DNA-binding pseudobarrel domain"/>
    <property type="match status" value="1"/>
</dbReference>
<evidence type="ECO:0000256" key="1">
    <source>
        <dbReference type="ARBA" id="ARBA00004123"/>
    </source>
</evidence>
<evidence type="ECO:0000259" key="7">
    <source>
        <dbReference type="PROSITE" id="PS50863"/>
    </source>
</evidence>
<dbReference type="InterPro" id="IPR015300">
    <property type="entry name" value="DNA-bd_pseudobarrel_sf"/>
</dbReference>
<feature type="domain" description="TF-B3" evidence="7">
    <location>
        <begin position="50"/>
        <end position="143"/>
    </location>
</feature>
<keyword evidence="3" id="KW-0238">DNA-binding</keyword>
<evidence type="ECO:0000256" key="2">
    <source>
        <dbReference type="ARBA" id="ARBA00023015"/>
    </source>
</evidence>
<organism evidence="8 9">
    <name type="scientific">Escallonia rubra</name>
    <dbReference type="NCBI Taxonomy" id="112253"/>
    <lineage>
        <taxon>Eukaryota</taxon>
        <taxon>Viridiplantae</taxon>
        <taxon>Streptophyta</taxon>
        <taxon>Embryophyta</taxon>
        <taxon>Tracheophyta</taxon>
        <taxon>Spermatophyta</taxon>
        <taxon>Magnoliopsida</taxon>
        <taxon>eudicotyledons</taxon>
        <taxon>Gunneridae</taxon>
        <taxon>Pentapetalae</taxon>
        <taxon>asterids</taxon>
        <taxon>campanulids</taxon>
        <taxon>Escalloniales</taxon>
        <taxon>Escalloniaceae</taxon>
        <taxon>Escallonia</taxon>
    </lineage>
</organism>